<feature type="compositionally biased region" description="Gly residues" evidence="1">
    <location>
        <begin position="220"/>
        <end position="230"/>
    </location>
</feature>
<feature type="transmembrane region" description="Helical" evidence="2">
    <location>
        <begin position="91"/>
        <end position="112"/>
    </location>
</feature>
<dbReference type="GeneID" id="37043850"/>
<accession>A0A316YMA0</accession>
<keyword evidence="2" id="KW-0812">Transmembrane</keyword>
<proteinExistence type="predicted"/>
<keyword evidence="2" id="KW-1133">Transmembrane helix</keyword>
<organism evidence="3 4">
    <name type="scientific">Acaromyces ingoldii</name>
    <dbReference type="NCBI Taxonomy" id="215250"/>
    <lineage>
        <taxon>Eukaryota</taxon>
        <taxon>Fungi</taxon>
        <taxon>Dikarya</taxon>
        <taxon>Basidiomycota</taxon>
        <taxon>Ustilaginomycotina</taxon>
        <taxon>Exobasidiomycetes</taxon>
        <taxon>Exobasidiales</taxon>
        <taxon>Cryptobasidiaceae</taxon>
        <taxon>Acaromyces</taxon>
    </lineage>
</organism>
<dbReference type="RefSeq" id="XP_025376063.1">
    <property type="nucleotide sequence ID" value="XM_025521934.1"/>
</dbReference>
<name>A0A316YMA0_9BASI</name>
<gene>
    <name evidence="3" type="ORF">FA10DRAFT_267501</name>
</gene>
<feature type="transmembrane region" description="Helical" evidence="2">
    <location>
        <begin position="59"/>
        <end position="79"/>
    </location>
</feature>
<sequence length="333" mass="35624">MGRSSRIEFCCCAIPLINVGSYTICAQFAIVAFCTLILSVAPPSIVAATGSLPAGWPKFIVLVLALAVLLWQIVGVVAIRRERTGLYRSYIRINFLLTLVTIVVTTAFFAVAAARHSVALDSCDAAYGSSPDGNTITELSDVGRTICNVFIWVQVGAMGILLLVIGLMQLYMCVLQRAYGKEMRRAAQEFKSYSGPGDEIPLATRESAVWEPQSVPATRGAGGLGQGGGASSDDSEHARIGGGGVGGRGADDSYAAYRYGDETRGGQAYYYGDATRGGADQAYYGGDESRDDHQAYYGRRGSTQPQAYETYGQPQGGYYGHHKNQQSASYYAQ</sequence>
<dbReference type="Proteomes" id="UP000245768">
    <property type="component" value="Unassembled WGS sequence"/>
</dbReference>
<keyword evidence="2" id="KW-0472">Membrane</keyword>
<feature type="transmembrane region" description="Helical" evidence="2">
    <location>
        <begin position="149"/>
        <end position="175"/>
    </location>
</feature>
<feature type="transmembrane region" description="Helical" evidence="2">
    <location>
        <begin position="12"/>
        <end position="39"/>
    </location>
</feature>
<protein>
    <submittedName>
        <fullName evidence="3">Uncharacterized protein</fullName>
    </submittedName>
</protein>
<dbReference type="InParanoid" id="A0A316YMA0"/>
<dbReference type="OrthoDB" id="2552042at2759"/>
<feature type="region of interest" description="Disordered" evidence="1">
    <location>
        <begin position="282"/>
        <end position="333"/>
    </location>
</feature>
<reference evidence="3" key="1">
    <citation type="journal article" date="2018" name="Mol. Biol. Evol.">
        <title>Broad Genomic Sampling Reveals a Smut Pathogenic Ancestry of the Fungal Clade Ustilaginomycotina.</title>
        <authorList>
            <person name="Kijpornyongpan T."/>
            <person name="Mondo S.J."/>
            <person name="Barry K."/>
            <person name="Sandor L."/>
            <person name="Lee J."/>
            <person name="Lipzen A."/>
            <person name="Pangilinan J."/>
            <person name="LaButti K."/>
            <person name="Hainaut M."/>
            <person name="Henrissat B."/>
            <person name="Grigoriev I.V."/>
            <person name="Spatafora J.W."/>
            <person name="Aime M.C."/>
        </authorList>
    </citation>
    <scope>NUCLEOTIDE SEQUENCE [LARGE SCALE GENOMIC DNA]</scope>
    <source>
        <strain evidence="3">MCA 4198</strain>
    </source>
</reference>
<dbReference type="STRING" id="215250.A0A316YMA0"/>
<evidence type="ECO:0000256" key="2">
    <source>
        <dbReference type="SAM" id="Phobius"/>
    </source>
</evidence>
<dbReference type="AlphaFoldDB" id="A0A316YMA0"/>
<evidence type="ECO:0000313" key="4">
    <source>
        <dbReference type="Proteomes" id="UP000245768"/>
    </source>
</evidence>
<evidence type="ECO:0000256" key="1">
    <source>
        <dbReference type="SAM" id="MobiDB-lite"/>
    </source>
</evidence>
<feature type="region of interest" description="Disordered" evidence="1">
    <location>
        <begin position="214"/>
        <end position="245"/>
    </location>
</feature>
<evidence type="ECO:0000313" key="3">
    <source>
        <dbReference type="EMBL" id="PWN88865.1"/>
    </source>
</evidence>
<dbReference type="EMBL" id="KZ819637">
    <property type="protein sequence ID" value="PWN88865.1"/>
    <property type="molecule type" value="Genomic_DNA"/>
</dbReference>
<keyword evidence="4" id="KW-1185">Reference proteome</keyword>